<feature type="compositionally biased region" description="Low complexity" evidence="2">
    <location>
        <begin position="198"/>
        <end position="209"/>
    </location>
</feature>
<proteinExistence type="predicted"/>
<dbReference type="AlphaFoldDB" id="A0A3N4KIV4"/>
<dbReference type="FunFam" id="3.10.110.10:FF:000093">
    <property type="entry name" value="Ubiquitin conjugating enzyme (UbcF), putative"/>
    <property type="match status" value="1"/>
</dbReference>
<dbReference type="PANTHER" id="PTHR24067">
    <property type="entry name" value="UBIQUITIN-CONJUGATING ENZYME E2"/>
    <property type="match status" value="1"/>
</dbReference>
<evidence type="ECO:0000313" key="4">
    <source>
        <dbReference type="EMBL" id="RPB09338.1"/>
    </source>
</evidence>
<name>A0A3N4KIV4_9PEZI</name>
<keyword evidence="5" id="KW-1185">Reference proteome</keyword>
<reference evidence="4 5" key="1">
    <citation type="journal article" date="2018" name="Nat. Ecol. Evol.">
        <title>Pezizomycetes genomes reveal the molecular basis of ectomycorrhizal truffle lifestyle.</title>
        <authorList>
            <person name="Murat C."/>
            <person name="Payen T."/>
            <person name="Noel B."/>
            <person name="Kuo A."/>
            <person name="Morin E."/>
            <person name="Chen J."/>
            <person name="Kohler A."/>
            <person name="Krizsan K."/>
            <person name="Balestrini R."/>
            <person name="Da Silva C."/>
            <person name="Montanini B."/>
            <person name="Hainaut M."/>
            <person name="Levati E."/>
            <person name="Barry K.W."/>
            <person name="Belfiori B."/>
            <person name="Cichocki N."/>
            <person name="Clum A."/>
            <person name="Dockter R.B."/>
            <person name="Fauchery L."/>
            <person name="Guy J."/>
            <person name="Iotti M."/>
            <person name="Le Tacon F."/>
            <person name="Lindquist E.A."/>
            <person name="Lipzen A."/>
            <person name="Malagnac F."/>
            <person name="Mello A."/>
            <person name="Molinier V."/>
            <person name="Miyauchi S."/>
            <person name="Poulain J."/>
            <person name="Riccioni C."/>
            <person name="Rubini A."/>
            <person name="Sitrit Y."/>
            <person name="Splivallo R."/>
            <person name="Traeger S."/>
            <person name="Wang M."/>
            <person name="Zifcakova L."/>
            <person name="Wipf D."/>
            <person name="Zambonelli A."/>
            <person name="Paolocci F."/>
            <person name="Nowrousian M."/>
            <person name="Ottonello S."/>
            <person name="Baldrian P."/>
            <person name="Spatafora J.W."/>
            <person name="Henrissat B."/>
            <person name="Nagy L.G."/>
            <person name="Aury J.M."/>
            <person name="Wincker P."/>
            <person name="Grigoriev I.V."/>
            <person name="Bonfante P."/>
            <person name="Martin F.M."/>
        </authorList>
    </citation>
    <scope>NUCLEOTIDE SEQUENCE [LARGE SCALE GENOMIC DNA]</scope>
    <source>
        <strain evidence="4 5">CCBAS932</strain>
    </source>
</reference>
<dbReference type="STRING" id="1392247.A0A3N4KIV4"/>
<dbReference type="Proteomes" id="UP000277580">
    <property type="component" value="Unassembled WGS sequence"/>
</dbReference>
<protein>
    <submittedName>
        <fullName evidence="4">UBC-like protein</fullName>
    </submittedName>
</protein>
<feature type="compositionally biased region" description="Pro residues" evidence="2">
    <location>
        <begin position="227"/>
        <end position="241"/>
    </location>
</feature>
<evidence type="ECO:0000256" key="2">
    <source>
        <dbReference type="SAM" id="MobiDB-lite"/>
    </source>
</evidence>
<dbReference type="CDD" id="cd23799">
    <property type="entry name" value="UBCc_UBE2J"/>
    <property type="match status" value="1"/>
</dbReference>
<feature type="region of interest" description="Disordered" evidence="2">
    <location>
        <begin position="192"/>
        <end position="249"/>
    </location>
</feature>
<dbReference type="InterPro" id="IPR000608">
    <property type="entry name" value="UBC"/>
</dbReference>
<evidence type="ECO:0000313" key="5">
    <source>
        <dbReference type="Proteomes" id="UP000277580"/>
    </source>
</evidence>
<dbReference type="InParanoid" id="A0A3N4KIV4"/>
<dbReference type="InterPro" id="IPR050113">
    <property type="entry name" value="Ub_conjugating_enzyme"/>
</dbReference>
<keyword evidence="1" id="KW-0833">Ubl conjugation pathway</keyword>
<evidence type="ECO:0000259" key="3">
    <source>
        <dbReference type="PROSITE" id="PS50127"/>
    </source>
</evidence>
<evidence type="ECO:0000256" key="1">
    <source>
        <dbReference type="ARBA" id="ARBA00022786"/>
    </source>
</evidence>
<dbReference type="SUPFAM" id="SSF54495">
    <property type="entry name" value="UBC-like"/>
    <property type="match status" value="1"/>
</dbReference>
<dbReference type="PROSITE" id="PS50127">
    <property type="entry name" value="UBC_2"/>
    <property type="match status" value="1"/>
</dbReference>
<dbReference type="EMBL" id="ML119153">
    <property type="protein sequence ID" value="RPB09338.1"/>
    <property type="molecule type" value="Genomic_DNA"/>
</dbReference>
<dbReference type="OrthoDB" id="1158011at2759"/>
<dbReference type="Gene3D" id="3.10.110.10">
    <property type="entry name" value="Ubiquitin Conjugating Enzyme"/>
    <property type="match status" value="1"/>
</dbReference>
<feature type="domain" description="UBC core" evidence="3">
    <location>
        <begin position="10"/>
        <end position="167"/>
    </location>
</feature>
<sequence length="286" mass="31306">MSQNYNKKSPTIKRILREAAELASAPSPDYHAAPLESNLMEWHFTIRGPPSTPYANGIYHGRIALPPQYPLRPPSFRFLTPSGRFEVNREICLSISGHHEDTWQPAWGVRTAVVALRGFMEGEAKGQLGGMECSAEIREKIAGESGKWKCEGCGGQTNEEILAESAARAKELGEKEEEALPEGLKLAYKDEMKKEESTPSSSSSSSSPATPAPIPTPTTTAGFAHTPTPPQPITPQYPNPPQQQVHTAPLAQRAETPWLDKFIWALVVALAALVAKRYWGLEIVVL</sequence>
<dbReference type="SMART" id="SM00212">
    <property type="entry name" value="UBCc"/>
    <property type="match status" value="1"/>
</dbReference>
<dbReference type="InterPro" id="IPR016135">
    <property type="entry name" value="UBQ-conjugating_enzyme/RWD"/>
</dbReference>
<organism evidence="4 5">
    <name type="scientific">Morchella conica CCBAS932</name>
    <dbReference type="NCBI Taxonomy" id="1392247"/>
    <lineage>
        <taxon>Eukaryota</taxon>
        <taxon>Fungi</taxon>
        <taxon>Dikarya</taxon>
        <taxon>Ascomycota</taxon>
        <taxon>Pezizomycotina</taxon>
        <taxon>Pezizomycetes</taxon>
        <taxon>Pezizales</taxon>
        <taxon>Morchellaceae</taxon>
        <taxon>Morchella</taxon>
    </lineage>
</organism>
<accession>A0A3N4KIV4</accession>
<dbReference type="Pfam" id="PF00179">
    <property type="entry name" value="UQ_con"/>
    <property type="match status" value="1"/>
</dbReference>
<gene>
    <name evidence="4" type="ORF">P167DRAFT_527500</name>
</gene>